<dbReference type="AlphaFoldDB" id="L8GGR8"/>
<keyword evidence="4" id="KW-1185">Reference proteome</keyword>
<evidence type="ECO:0000256" key="2">
    <source>
        <dbReference type="SAM" id="SignalP"/>
    </source>
</evidence>
<feature type="chain" id="PRO_5003990062" evidence="2">
    <location>
        <begin position="17"/>
        <end position="121"/>
    </location>
</feature>
<dbReference type="GeneID" id="14912878"/>
<keyword evidence="1" id="KW-0812">Transmembrane</keyword>
<dbReference type="KEGG" id="acan:ACA1_372700"/>
<dbReference type="VEuPathDB" id="AmoebaDB:ACA1_372700"/>
<feature type="transmembrane region" description="Helical" evidence="1">
    <location>
        <begin position="70"/>
        <end position="87"/>
    </location>
</feature>
<feature type="transmembrane region" description="Helical" evidence="1">
    <location>
        <begin position="93"/>
        <end position="112"/>
    </location>
</feature>
<organism evidence="3 4">
    <name type="scientific">Acanthamoeba castellanii (strain ATCC 30010 / Neff)</name>
    <dbReference type="NCBI Taxonomy" id="1257118"/>
    <lineage>
        <taxon>Eukaryota</taxon>
        <taxon>Amoebozoa</taxon>
        <taxon>Discosea</taxon>
        <taxon>Longamoebia</taxon>
        <taxon>Centramoebida</taxon>
        <taxon>Acanthamoebidae</taxon>
        <taxon>Acanthamoeba</taxon>
    </lineage>
</organism>
<feature type="transmembrane region" description="Helical" evidence="1">
    <location>
        <begin position="40"/>
        <end position="58"/>
    </location>
</feature>
<keyword evidence="1" id="KW-0472">Membrane</keyword>
<gene>
    <name evidence="3" type="ORF">ACA1_372700</name>
</gene>
<reference evidence="3 4" key="1">
    <citation type="journal article" date="2013" name="Genome Biol.">
        <title>Genome of Acanthamoeba castellanii highlights extensive lateral gene transfer and early evolution of tyrosine kinase signaling.</title>
        <authorList>
            <person name="Clarke M."/>
            <person name="Lohan A.J."/>
            <person name="Liu B."/>
            <person name="Lagkouvardos I."/>
            <person name="Roy S."/>
            <person name="Zafar N."/>
            <person name="Bertelli C."/>
            <person name="Schilde C."/>
            <person name="Kianianmomeni A."/>
            <person name="Burglin T.R."/>
            <person name="Frech C."/>
            <person name="Turcotte B."/>
            <person name="Kopec K.O."/>
            <person name="Synnott J.M."/>
            <person name="Choo C."/>
            <person name="Paponov I."/>
            <person name="Finkler A."/>
            <person name="Soon Heng Tan C."/>
            <person name="Hutchins A.P."/>
            <person name="Weinmeier T."/>
            <person name="Rattei T."/>
            <person name="Chu J.S."/>
            <person name="Gimenez G."/>
            <person name="Irimia M."/>
            <person name="Rigden D.J."/>
            <person name="Fitzpatrick D.A."/>
            <person name="Lorenzo-Morales J."/>
            <person name="Bateman A."/>
            <person name="Chiu C.H."/>
            <person name="Tang P."/>
            <person name="Hegemann P."/>
            <person name="Fromm H."/>
            <person name="Raoult D."/>
            <person name="Greub G."/>
            <person name="Miranda-Saavedra D."/>
            <person name="Chen N."/>
            <person name="Nash P."/>
            <person name="Ginger M.L."/>
            <person name="Horn M."/>
            <person name="Schaap P."/>
            <person name="Caler L."/>
            <person name="Loftus B."/>
        </authorList>
    </citation>
    <scope>NUCLEOTIDE SEQUENCE [LARGE SCALE GENOMIC DNA]</scope>
    <source>
        <strain evidence="3 4">Neff</strain>
    </source>
</reference>
<proteinExistence type="predicted"/>
<dbReference type="Proteomes" id="UP000011083">
    <property type="component" value="Unassembled WGS sequence"/>
</dbReference>
<dbReference type="EMBL" id="KB008119">
    <property type="protein sequence ID" value="ELR12280.1"/>
    <property type="molecule type" value="Genomic_DNA"/>
</dbReference>
<sequence length="121" mass="13067">MWWLFVVSALIELAAGAASLFSPSSIPAFNKLTTGQGAEAVRWWSVAVISLGAAAFLVRNAPDSDVGKQAIGFGMLIYNIFLSIFCLRDYPKASSVGVLVHIPLAVGFLYWLKTSTAFFSF</sequence>
<feature type="signal peptide" evidence="2">
    <location>
        <begin position="1"/>
        <end position="16"/>
    </location>
</feature>
<dbReference type="RefSeq" id="XP_004334293.1">
    <property type="nucleotide sequence ID" value="XM_004334245.1"/>
</dbReference>
<name>L8GGR8_ACACF</name>
<protein>
    <submittedName>
        <fullName evidence="3">Uncharacterized protein</fullName>
    </submittedName>
</protein>
<accession>L8GGR8</accession>
<evidence type="ECO:0000313" key="3">
    <source>
        <dbReference type="EMBL" id="ELR12280.1"/>
    </source>
</evidence>
<evidence type="ECO:0000313" key="4">
    <source>
        <dbReference type="Proteomes" id="UP000011083"/>
    </source>
</evidence>
<keyword evidence="1" id="KW-1133">Transmembrane helix</keyword>
<evidence type="ECO:0000256" key="1">
    <source>
        <dbReference type="SAM" id="Phobius"/>
    </source>
</evidence>
<keyword evidence="2" id="KW-0732">Signal</keyword>